<evidence type="ECO:0000313" key="2">
    <source>
        <dbReference type="Proteomes" id="UP001069802"/>
    </source>
</evidence>
<dbReference type="RefSeq" id="WP_269423882.1">
    <property type="nucleotide sequence ID" value="NZ_JAPWGY010000004.1"/>
</dbReference>
<keyword evidence="2" id="KW-1185">Reference proteome</keyword>
<sequence length="103" mass="11861">MSDNNDEILLQLKKDKKEKQFMTICQTIFTVNAITLSVDDKDLKLRHLYSATGIMGMMSDALEASVKIPKNMCAAEAAHQFCFYFLDNLRDPESMIPLWCMKY</sequence>
<gene>
    <name evidence="1" type="ORF">O4H49_13095</name>
</gene>
<protein>
    <submittedName>
        <fullName evidence="1">Uncharacterized protein</fullName>
    </submittedName>
</protein>
<accession>A0ABT4LKV3</accession>
<comment type="caution">
    <text evidence="1">The sequence shown here is derived from an EMBL/GenBank/DDBJ whole genome shotgun (WGS) entry which is preliminary data.</text>
</comment>
<evidence type="ECO:0000313" key="1">
    <source>
        <dbReference type="EMBL" id="MCZ4281720.1"/>
    </source>
</evidence>
<name>A0ABT4LKV3_9PROT</name>
<reference evidence="1" key="1">
    <citation type="submission" date="2022-12" db="EMBL/GenBank/DDBJ databases">
        <title>Bacterial isolates from different developmental stages of Nematostella vectensis.</title>
        <authorList>
            <person name="Fraune S."/>
        </authorList>
    </citation>
    <scope>NUCLEOTIDE SEQUENCE</scope>
    <source>
        <strain evidence="1">G21630-S1</strain>
    </source>
</reference>
<proteinExistence type="predicted"/>
<organism evidence="1 2">
    <name type="scientific">Kiloniella laminariae</name>
    <dbReference type="NCBI Taxonomy" id="454162"/>
    <lineage>
        <taxon>Bacteria</taxon>
        <taxon>Pseudomonadati</taxon>
        <taxon>Pseudomonadota</taxon>
        <taxon>Alphaproteobacteria</taxon>
        <taxon>Rhodospirillales</taxon>
        <taxon>Kiloniellaceae</taxon>
        <taxon>Kiloniella</taxon>
    </lineage>
</organism>
<dbReference type="Proteomes" id="UP001069802">
    <property type="component" value="Unassembled WGS sequence"/>
</dbReference>
<dbReference type="EMBL" id="JAPWGY010000004">
    <property type="protein sequence ID" value="MCZ4281720.1"/>
    <property type="molecule type" value="Genomic_DNA"/>
</dbReference>